<feature type="region of interest" description="Disordered" evidence="1">
    <location>
        <begin position="178"/>
        <end position="199"/>
    </location>
</feature>
<organism evidence="2 3">
    <name type="scientific">Citrobacter arsenatis</name>
    <dbReference type="NCBI Taxonomy" id="2546350"/>
    <lineage>
        <taxon>Bacteria</taxon>
        <taxon>Pseudomonadati</taxon>
        <taxon>Pseudomonadota</taxon>
        <taxon>Gammaproteobacteria</taxon>
        <taxon>Enterobacterales</taxon>
        <taxon>Enterobacteriaceae</taxon>
        <taxon>Citrobacter</taxon>
    </lineage>
</organism>
<keyword evidence="3" id="KW-1185">Reference proteome</keyword>
<gene>
    <name evidence="2" type="ORF">E1B03_07700</name>
</gene>
<dbReference type="EMBL" id="CP037864">
    <property type="protein sequence ID" value="QBM22328.1"/>
    <property type="molecule type" value="Genomic_DNA"/>
</dbReference>
<accession>A0A4P6WNI7</accession>
<name>A0A4P6WNI7_9ENTR</name>
<feature type="compositionally biased region" description="Polar residues" evidence="1">
    <location>
        <begin position="183"/>
        <end position="199"/>
    </location>
</feature>
<dbReference type="Proteomes" id="UP000293850">
    <property type="component" value="Chromosome"/>
</dbReference>
<evidence type="ECO:0000313" key="3">
    <source>
        <dbReference type="Proteomes" id="UP000293850"/>
    </source>
</evidence>
<reference evidence="2 3" key="1">
    <citation type="submission" date="2019-03" db="EMBL/GenBank/DDBJ databases">
        <title>Complete genome sequence of an arsenate-respiring bacteria, Citrobacter sp. LY-1.</title>
        <authorList>
            <person name="Wang H."/>
            <person name="Liu Y."/>
            <person name="Li Q."/>
            <person name="Huang J."/>
        </authorList>
    </citation>
    <scope>NUCLEOTIDE SEQUENCE [LARGE SCALE GENOMIC DNA]</scope>
    <source>
        <strain evidence="2 3">LY-1</strain>
    </source>
</reference>
<dbReference type="AlphaFoldDB" id="A0A4P6WNI7"/>
<evidence type="ECO:0000313" key="2">
    <source>
        <dbReference type="EMBL" id="QBM22328.1"/>
    </source>
</evidence>
<sequence length="199" mass="22470">MATPDWEAIESAYRAGVLSLREIASQHGISDTAIRKRAKKEEWTRDLAAKVKAKADDLVRKREVRAKVRSENQISERELVEATAEAIANVRMEHRGDIKRARELANLLFSELSAECADVESLHKLGELMLSPDDKGQDKLNDLYHKIISMPQRVKSMKDLSDTLKTLIGLEREAYSIKEDEPSSVNKGTSLNDFYNTNS</sequence>
<proteinExistence type="predicted"/>
<evidence type="ECO:0000256" key="1">
    <source>
        <dbReference type="SAM" id="MobiDB-lite"/>
    </source>
</evidence>
<evidence type="ECO:0008006" key="4">
    <source>
        <dbReference type="Google" id="ProtNLM"/>
    </source>
</evidence>
<protein>
    <recommendedName>
        <fullName evidence="4">Phage protein</fullName>
    </recommendedName>
</protein>
<dbReference type="KEGG" id="cars:E1B03_07700"/>
<dbReference type="RefSeq" id="WP_133085980.1">
    <property type="nucleotide sequence ID" value="NZ_CP037864.1"/>
</dbReference>